<dbReference type="InterPro" id="IPR015795">
    <property type="entry name" value="Pyrv_Knase_C"/>
</dbReference>
<evidence type="ECO:0000256" key="14">
    <source>
        <dbReference type="RuleBase" id="RU000504"/>
    </source>
</evidence>
<dbReference type="NCBIfam" id="NF004491">
    <property type="entry name" value="PRK05826.1"/>
    <property type="match status" value="1"/>
</dbReference>
<dbReference type="EC" id="2.7.1.40" evidence="4 13"/>
<dbReference type="Pfam" id="PF00224">
    <property type="entry name" value="PK"/>
    <property type="match status" value="1"/>
</dbReference>
<keyword evidence="5 14" id="KW-0808">Transferase</keyword>
<evidence type="ECO:0000259" key="16">
    <source>
        <dbReference type="Pfam" id="PF02887"/>
    </source>
</evidence>
<evidence type="ECO:0000256" key="13">
    <source>
        <dbReference type="NCBIfam" id="TIGR01064"/>
    </source>
</evidence>
<keyword evidence="8 14" id="KW-0418">Kinase</keyword>
<comment type="similarity">
    <text evidence="3 14">Belongs to the pyruvate kinase family.</text>
</comment>
<dbReference type="InterPro" id="IPR040442">
    <property type="entry name" value="Pyrv_kinase-like_dom_sf"/>
</dbReference>
<organism evidence="17 18">
    <name type="scientific">Nitrincola iocasae</name>
    <dbReference type="NCBI Taxonomy" id="2614693"/>
    <lineage>
        <taxon>Bacteria</taxon>
        <taxon>Pseudomonadati</taxon>
        <taxon>Pseudomonadota</taxon>
        <taxon>Gammaproteobacteria</taxon>
        <taxon>Oceanospirillales</taxon>
        <taxon>Oceanospirillaceae</taxon>
        <taxon>Nitrincola</taxon>
    </lineage>
</organism>
<comment type="catalytic activity">
    <reaction evidence="14">
        <text>pyruvate + ATP = phosphoenolpyruvate + ADP + H(+)</text>
        <dbReference type="Rhea" id="RHEA:18157"/>
        <dbReference type="ChEBI" id="CHEBI:15361"/>
        <dbReference type="ChEBI" id="CHEBI:15378"/>
        <dbReference type="ChEBI" id="CHEBI:30616"/>
        <dbReference type="ChEBI" id="CHEBI:58702"/>
        <dbReference type="ChEBI" id="CHEBI:456216"/>
        <dbReference type="EC" id="2.7.1.40"/>
    </reaction>
</comment>
<accession>A0A5J6LDW7</accession>
<evidence type="ECO:0000256" key="5">
    <source>
        <dbReference type="ARBA" id="ARBA00022679"/>
    </source>
</evidence>
<comment type="pathway">
    <text evidence="2 14">Carbohydrate degradation; glycolysis; pyruvate from D-glyceraldehyde 3-phosphate: step 5/5.</text>
</comment>
<dbReference type="Gene3D" id="3.20.20.60">
    <property type="entry name" value="Phosphoenolpyruvate-binding domains"/>
    <property type="match status" value="1"/>
</dbReference>
<dbReference type="Gene3D" id="2.40.33.10">
    <property type="entry name" value="PK beta-barrel domain-like"/>
    <property type="match status" value="1"/>
</dbReference>
<dbReference type="Gene3D" id="3.40.1380.20">
    <property type="entry name" value="Pyruvate kinase, C-terminal domain"/>
    <property type="match status" value="1"/>
</dbReference>
<dbReference type="GO" id="GO:0016301">
    <property type="term" value="F:kinase activity"/>
    <property type="evidence" value="ECO:0007669"/>
    <property type="project" value="UniProtKB-KW"/>
</dbReference>
<evidence type="ECO:0000256" key="4">
    <source>
        <dbReference type="ARBA" id="ARBA00012142"/>
    </source>
</evidence>
<keyword evidence="9" id="KW-0067">ATP-binding</keyword>
<dbReference type="GO" id="GO:0000287">
    <property type="term" value="F:magnesium ion binding"/>
    <property type="evidence" value="ECO:0007669"/>
    <property type="project" value="UniProtKB-UniRule"/>
</dbReference>
<keyword evidence="12 17" id="KW-0670">Pyruvate</keyword>
<protein>
    <recommendedName>
        <fullName evidence="4 13">Pyruvate kinase</fullName>
        <ecNumber evidence="4 13">2.7.1.40</ecNumber>
    </recommendedName>
</protein>
<keyword evidence="18" id="KW-1185">Reference proteome</keyword>
<evidence type="ECO:0000256" key="1">
    <source>
        <dbReference type="ARBA" id="ARBA00001958"/>
    </source>
</evidence>
<evidence type="ECO:0000313" key="18">
    <source>
        <dbReference type="Proteomes" id="UP000325606"/>
    </source>
</evidence>
<evidence type="ECO:0000256" key="2">
    <source>
        <dbReference type="ARBA" id="ARBA00004997"/>
    </source>
</evidence>
<dbReference type="SUPFAM" id="SSF51621">
    <property type="entry name" value="Phosphoenolpyruvate/pyruvate domain"/>
    <property type="match status" value="1"/>
</dbReference>
<evidence type="ECO:0000259" key="15">
    <source>
        <dbReference type="Pfam" id="PF00224"/>
    </source>
</evidence>
<name>A0A5J6LDW7_9GAMM</name>
<dbReference type="InterPro" id="IPR015813">
    <property type="entry name" value="Pyrv/PenolPyrv_kinase-like_dom"/>
</dbReference>
<dbReference type="Pfam" id="PF02887">
    <property type="entry name" value="PK_C"/>
    <property type="match status" value="1"/>
</dbReference>
<dbReference type="AlphaFoldDB" id="A0A5J6LDW7"/>
<reference evidence="17 18" key="1">
    <citation type="submission" date="2019-09" db="EMBL/GenBank/DDBJ databases">
        <title>Nitrincola iocasae sp. nov., a bacterium isolated from the sediment collected at a cold seep field in South China Sea.</title>
        <authorList>
            <person name="Zhang H."/>
            <person name="Wang H."/>
            <person name="Li C."/>
        </authorList>
    </citation>
    <scope>NUCLEOTIDE SEQUENCE [LARGE SCALE GENOMIC DNA]</scope>
    <source>
        <strain evidence="17 18">KXZD1103</strain>
    </source>
</reference>
<evidence type="ECO:0000313" key="17">
    <source>
        <dbReference type="EMBL" id="QEW06707.1"/>
    </source>
</evidence>
<proteinExistence type="inferred from homology"/>
<dbReference type="NCBIfam" id="TIGR01064">
    <property type="entry name" value="pyruv_kin"/>
    <property type="match status" value="1"/>
</dbReference>
<evidence type="ECO:0000256" key="11">
    <source>
        <dbReference type="ARBA" id="ARBA00023152"/>
    </source>
</evidence>
<dbReference type="GO" id="GO:0004743">
    <property type="term" value="F:pyruvate kinase activity"/>
    <property type="evidence" value="ECO:0007669"/>
    <property type="project" value="UniProtKB-UniRule"/>
</dbReference>
<dbReference type="InterPro" id="IPR011037">
    <property type="entry name" value="Pyrv_Knase-like_insert_dom_sf"/>
</dbReference>
<keyword evidence="6" id="KW-0479">Metal-binding</keyword>
<evidence type="ECO:0000256" key="10">
    <source>
        <dbReference type="ARBA" id="ARBA00022842"/>
    </source>
</evidence>
<evidence type="ECO:0000256" key="6">
    <source>
        <dbReference type="ARBA" id="ARBA00022723"/>
    </source>
</evidence>
<dbReference type="SUPFAM" id="SSF50800">
    <property type="entry name" value="PK beta-barrel domain-like"/>
    <property type="match status" value="1"/>
</dbReference>
<evidence type="ECO:0000256" key="3">
    <source>
        <dbReference type="ARBA" id="ARBA00008663"/>
    </source>
</evidence>
<feature type="domain" description="Pyruvate kinase C-terminal" evidence="16">
    <location>
        <begin position="364"/>
        <end position="478"/>
    </location>
</feature>
<dbReference type="InterPro" id="IPR001697">
    <property type="entry name" value="Pyr_Knase"/>
</dbReference>
<dbReference type="KEGG" id="nik:F5I99_09435"/>
<dbReference type="InterPro" id="IPR015806">
    <property type="entry name" value="Pyrv_Knase_insert_dom_sf"/>
</dbReference>
<gene>
    <name evidence="17" type="primary">pyk</name>
    <name evidence="17" type="ORF">F5I99_09435</name>
</gene>
<dbReference type="InterPro" id="IPR036918">
    <property type="entry name" value="Pyrv_Knase_C_sf"/>
</dbReference>
<dbReference type="UniPathway" id="UPA00109">
    <property type="reaction ID" value="UER00188"/>
</dbReference>
<dbReference type="SUPFAM" id="SSF52935">
    <property type="entry name" value="PK C-terminal domain-like"/>
    <property type="match status" value="1"/>
</dbReference>
<dbReference type="GO" id="GO:0030955">
    <property type="term" value="F:potassium ion binding"/>
    <property type="evidence" value="ECO:0007669"/>
    <property type="project" value="UniProtKB-UniRule"/>
</dbReference>
<keyword evidence="7" id="KW-0547">Nucleotide-binding</keyword>
<comment type="cofactor">
    <cofactor evidence="1">
        <name>K(+)</name>
        <dbReference type="ChEBI" id="CHEBI:29103"/>
    </cofactor>
</comment>
<keyword evidence="11 14" id="KW-0324">Glycolysis</keyword>
<dbReference type="EMBL" id="CP044222">
    <property type="protein sequence ID" value="QEW06707.1"/>
    <property type="molecule type" value="Genomic_DNA"/>
</dbReference>
<evidence type="ECO:0000256" key="8">
    <source>
        <dbReference type="ARBA" id="ARBA00022777"/>
    </source>
</evidence>
<evidence type="ECO:0000256" key="12">
    <source>
        <dbReference type="ARBA" id="ARBA00023317"/>
    </source>
</evidence>
<dbReference type="InterPro" id="IPR015793">
    <property type="entry name" value="Pyrv_Knase_brl"/>
</dbReference>
<evidence type="ECO:0000256" key="7">
    <source>
        <dbReference type="ARBA" id="ARBA00022741"/>
    </source>
</evidence>
<sequence length="481" mass="51843">MNNRMKRRTKIIATLGPATDTPGELERMIKAGVDVVRINMSHGDPEDHQRRAAQTRQAAEQAGREVAILVDLQGPKIRIGRFKEGSVQLQVGDTFTLDNQLDLNAGNASEVGLTYKTLPGEVTAGDTLLLDDGRIVLVVDAVSGPKVICQVSVGGTLSNNKGINLLGGGLSADALTDKDKQDILLAATMQADYLAISFPRSAEDIQLCRKLAEAAGLHAAIVSKIERAEAVSDDQTLDAIIQASDVVMIARGDLGVEVGDARLPELQKKIIKRARQLNRVSITATQMMETMIDNPIPTRAEVFDVANAVMDGTDAVMLSGETATGRFPEKVIEAMARICQEAEKSRTTRESMHRIDETFVAVDETIAMASMYAANHFDIKGIACLTESGNTPLLMSRISSAIPIFALTAHKNTCRKVCIYRGVYPSYISYTGLTDEDIRIEMIAQLTQQGLAASGDKVLLTRGINLGKLGGTSRLEIVTIP</sequence>
<feature type="domain" description="Pyruvate kinase barrel" evidence="15">
    <location>
        <begin position="7"/>
        <end position="331"/>
    </location>
</feature>
<dbReference type="FunFam" id="2.40.33.10:FF:000001">
    <property type="entry name" value="Pyruvate kinase"/>
    <property type="match status" value="1"/>
</dbReference>
<keyword evidence="10 14" id="KW-0460">Magnesium</keyword>
<dbReference type="PROSITE" id="PS00110">
    <property type="entry name" value="PYRUVATE_KINASE"/>
    <property type="match status" value="1"/>
</dbReference>
<dbReference type="Proteomes" id="UP000325606">
    <property type="component" value="Chromosome"/>
</dbReference>
<dbReference type="PANTHER" id="PTHR11817">
    <property type="entry name" value="PYRUVATE KINASE"/>
    <property type="match status" value="1"/>
</dbReference>
<dbReference type="PRINTS" id="PR01050">
    <property type="entry name" value="PYRUVTKNASE"/>
</dbReference>
<dbReference type="GO" id="GO:0005524">
    <property type="term" value="F:ATP binding"/>
    <property type="evidence" value="ECO:0007669"/>
    <property type="project" value="UniProtKB-KW"/>
</dbReference>
<evidence type="ECO:0000256" key="9">
    <source>
        <dbReference type="ARBA" id="ARBA00022840"/>
    </source>
</evidence>
<dbReference type="InterPro" id="IPR018209">
    <property type="entry name" value="Pyrv_Knase_AS"/>
</dbReference>